<dbReference type="AlphaFoldDB" id="A0A9N9YXM6"/>
<dbReference type="Proteomes" id="UP000775872">
    <property type="component" value="Unassembled WGS sequence"/>
</dbReference>
<evidence type="ECO:0008006" key="3">
    <source>
        <dbReference type="Google" id="ProtNLM"/>
    </source>
</evidence>
<dbReference type="OrthoDB" id="407325at2759"/>
<reference evidence="1" key="1">
    <citation type="submission" date="2021-10" db="EMBL/GenBank/DDBJ databases">
        <authorList>
            <person name="Piombo E."/>
        </authorList>
    </citation>
    <scope>NUCLEOTIDE SEQUENCE</scope>
</reference>
<accession>A0A9N9YXM6</accession>
<dbReference type="PANTHER" id="PTHR14614:SF104">
    <property type="entry name" value="N-METHYLTRANSFERASE, PUTATIVE (AFU_ORTHOLOGUE AFUA_1G17750)-RELATED"/>
    <property type="match status" value="1"/>
</dbReference>
<dbReference type="SUPFAM" id="SSF53335">
    <property type="entry name" value="S-adenosyl-L-methionine-dependent methyltransferases"/>
    <property type="match status" value="1"/>
</dbReference>
<evidence type="ECO:0000313" key="2">
    <source>
        <dbReference type="Proteomes" id="UP000775872"/>
    </source>
</evidence>
<evidence type="ECO:0000313" key="1">
    <source>
        <dbReference type="EMBL" id="CAH0044234.1"/>
    </source>
</evidence>
<comment type="caution">
    <text evidence="1">The sequence shown here is derived from an EMBL/GenBank/DDBJ whole genome shotgun (WGS) entry which is preliminary data.</text>
</comment>
<keyword evidence="2" id="KW-1185">Reference proteome</keyword>
<name>A0A9N9YXM6_9HYPO</name>
<sequence>MSLTSRIALAGEEGTDPEDILSESLGVVFPDDVTNQHGDPDSWLVYTSPHLPRPLQLKLCQPGDDTERRLFSHYLWNSSLLLAELIERDSYLVGREGGTVEEGDEAGSVGLFNVRGRRTVELGAGTALPSIMGGLLGAEEVLVTDYPAPPLIEALRTNVGRNVTVGLSPLGRVSLDVRVLGHEWGTFPEGDEVTGKRHTFDRVLVCDCLWMPWQHGNLQRSVDHLLKQTTEARCWVVAGFHTGRSKMAGFFDEEALKEEAGCEIEKIWEQDCDGKQREWVKDQQEEDPGTRKRWLVVAVLKRTQRER</sequence>
<dbReference type="InterPro" id="IPR019410">
    <property type="entry name" value="Methyltransf_16"/>
</dbReference>
<gene>
    <name evidence="1" type="ORF">CSOL1703_00009973</name>
</gene>
<protein>
    <recommendedName>
        <fullName evidence="3">Nicotinamide N-methyltransferase</fullName>
    </recommendedName>
</protein>
<organism evidence="1 2">
    <name type="scientific">Clonostachys solani</name>
    <dbReference type="NCBI Taxonomy" id="160281"/>
    <lineage>
        <taxon>Eukaryota</taxon>
        <taxon>Fungi</taxon>
        <taxon>Dikarya</taxon>
        <taxon>Ascomycota</taxon>
        <taxon>Pezizomycotina</taxon>
        <taxon>Sordariomycetes</taxon>
        <taxon>Hypocreomycetidae</taxon>
        <taxon>Hypocreales</taxon>
        <taxon>Bionectriaceae</taxon>
        <taxon>Clonostachys</taxon>
    </lineage>
</organism>
<dbReference type="Gene3D" id="3.40.50.150">
    <property type="entry name" value="Vaccinia Virus protein VP39"/>
    <property type="match status" value="1"/>
</dbReference>
<dbReference type="GO" id="GO:0005737">
    <property type="term" value="C:cytoplasm"/>
    <property type="evidence" value="ECO:0007669"/>
    <property type="project" value="TreeGrafter"/>
</dbReference>
<dbReference type="Pfam" id="PF10294">
    <property type="entry name" value="Methyltransf_16"/>
    <property type="match status" value="1"/>
</dbReference>
<dbReference type="EMBL" id="CABFOC020000005">
    <property type="protein sequence ID" value="CAH0044234.1"/>
    <property type="molecule type" value="Genomic_DNA"/>
</dbReference>
<proteinExistence type="predicted"/>
<dbReference type="InterPro" id="IPR029063">
    <property type="entry name" value="SAM-dependent_MTases_sf"/>
</dbReference>
<dbReference type="PANTHER" id="PTHR14614">
    <property type="entry name" value="HEPATOCELLULAR CARCINOMA-ASSOCIATED ANTIGEN"/>
    <property type="match status" value="1"/>
</dbReference>
<dbReference type="GO" id="GO:0008757">
    <property type="term" value="F:S-adenosylmethionine-dependent methyltransferase activity"/>
    <property type="evidence" value="ECO:0007669"/>
    <property type="project" value="UniProtKB-ARBA"/>
</dbReference>